<dbReference type="STRING" id="13333.W1NZ19"/>
<dbReference type="PANTHER" id="PTHR11524">
    <property type="entry name" value="60S RIBOSOMAL PROTEIN L7"/>
    <property type="match status" value="1"/>
</dbReference>
<organism evidence="6 7">
    <name type="scientific">Amborella trichopoda</name>
    <dbReference type="NCBI Taxonomy" id="13333"/>
    <lineage>
        <taxon>Eukaryota</taxon>
        <taxon>Viridiplantae</taxon>
        <taxon>Streptophyta</taxon>
        <taxon>Embryophyta</taxon>
        <taxon>Tracheophyta</taxon>
        <taxon>Spermatophyta</taxon>
        <taxon>Magnoliopsida</taxon>
        <taxon>Amborellales</taxon>
        <taxon>Amborellaceae</taxon>
        <taxon>Amborella</taxon>
    </lineage>
</organism>
<dbReference type="HOGENOM" id="CLU_055156_0_2_1"/>
<evidence type="ECO:0000259" key="5">
    <source>
        <dbReference type="Pfam" id="PF08079"/>
    </source>
</evidence>
<dbReference type="SUPFAM" id="SSF55129">
    <property type="entry name" value="Ribosomal protein L30p/L7e"/>
    <property type="match status" value="1"/>
</dbReference>
<comment type="similarity">
    <text evidence="1">Belongs to the universal ribosomal protein uL30 family.</text>
</comment>
<evidence type="ECO:0000256" key="3">
    <source>
        <dbReference type="ARBA" id="ARBA00023274"/>
    </source>
</evidence>
<dbReference type="Gene3D" id="3.30.1390.20">
    <property type="entry name" value="Ribosomal protein L30, ferredoxin-like fold domain"/>
    <property type="match status" value="1"/>
</dbReference>
<dbReference type="PANTHER" id="PTHR11524:SF36">
    <property type="entry name" value="LARGE RIBOSOMAL SUBUNIT PROTEIN UL30Z"/>
    <property type="match status" value="1"/>
</dbReference>
<evidence type="ECO:0000313" key="6">
    <source>
        <dbReference type="EMBL" id="ERN02847.1"/>
    </source>
</evidence>
<protein>
    <recommendedName>
        <fullName evidence="8">Ribosomal protein L30 ferredoxin-like fold domain-containing protein</fullName>
    </recommendedName>
</protein>
<dbReference type="OMA" id="CTTIKMA"/>
<keyword evidence="7" id="KW-1185">Reference proteome</keyword>
<sequence length="247" mass="28995">MADEESKPLAFVPETVLKKRKQSSEWAIRKRAQLESRKQRTKENRALVFKKAENFIQEHRNKELDLIRMKRVTKKLRRSFSVNPDAQLLFVIRISGTNDMHPKTKKILYLLKLSNIFDGVFIKVNDAMMKMLKMVEPYITYGYPNMKSVQELVYKKGFGRVRKEKVPLTDNVIIEKALHKYGIICLEDIVHEITTVGPRFKEVIRFLYPFKLNAPMVALENKKKLFSEGGEAGNREDHINELIRRMN</sequence>
<dbReference type="eggNOG" id="KOG3184">
    <property type="taxonomic scope" value="Eukaryota"/>
</dbReference>
<dbReference type="InterPro" id="IPR012988">
    <property type="entry name" value="Ribosomal_uL30_N_euk"/>
</dbReference>
<dbReference type="InterPro" id="IPR036919">
    <property type="entry name" value="Ribo_uL30_ferredoxin-like_sf"/>
</dbReference>
<name>W1NZ19_AMBTC</name>
<dbReference type="GO" id="GO:0022625">
    <property type="term" value="C:cytosolic large ribosomal subunit"/>
    <property type="evidence" value="ECO:0000318"/>
    <property type="project" value="GO_Central"/>
</dbReference>
<evidence type="ECO:0000256" key="2">
    <source>
        <dbReference type="ARBA" id="ARBA00022980"/>
    </source>
</evidence>
<proteinExistence type="inferred from homology"/>
<dbReference type="InterPro" id="IPR005998">
    <property type="entry name" value="Ribosomal_uL30_euk"/>
</dbReference>
<evidence type="ECO:0000313" key="7">
    <source>
        <dbReference type="Proteomes" id="UP000017836"/>
    </source>
</evidence>
<dbReference type="InterPro" id="IPR016082">
    <property type="entry name" value="Ribosomal_uL30_ferredoxin-like"/>
</dbReference>
<dbReference type="GO" id="GO:0003723">
    <property type="term" value="F:RNA binding"/>
    <property type="evidence" value="ECO:0000318"/>
    <property type="project" value="GO_Central"/>
</dbReference>
<dbReference type="Proteomes" id="UP000017836">
    <property type="component" value="Unassembled WGS sequence"/>
</dbReference>
<dbReference type="FunFam" id="3.30.1390.20:FF:000003">
    <property type="entry name" value="60S ribosomal protein L7"/>
    <property type="match status" value="1"/>
</dbReference>
<gene>
    <name evidence="6" type="ORF">AMTR_s00086p00164400</name>
</gene>
<dbReference type="InterPro" id="IPR039699">
    <property type="entry name" value="Ribosomal_uL30"/>
</dbReference>
<dbReference type="GO" id="GO:0000463">
    <property type="term" value="P:maturation of LSU-rRNA from tricistronic rRNA transcript (SSU-rRNA, 5.8S rRNA, LSU-rRNA)"/>
    <property type="evidence" value="ECO:0000318"/>
    <property type="project" value="GO_Central"/>
</dbReference>
<keyword evidence="3" id="KW-0687">Ribonucleoprotein</keyword>
<accession>W1NZ19</accession>
<dbReference type="AlphaFoldDB" id="W1NZ19"/>
<reference evidence="7" key="1">
    <citation type="journal article" date="2013" name="Science">
        <title>The Amborella genome and the evolution of flowering plants.</title>
        <authorList>
            <consortium name="Amborella Genome Project"/>
        </authorList>
    </citation>
    <scope>NUCLEOTIDE SEQUENCE [LARGE SCALE GENOMIC DNA]</scope>
</reference>
<evidence type="ECO:0008006" key="8">
    <source>
        <dbReference type="Google" id="ProtNLM"/>
    </source>
</evidence>
<dbReference type="Gramene" id="ERN02847">
    <property type="protein sequence ID" value="ERN02847"/>
    <property type="gene ID" value="AMTR_s00086p00164400"/>
</dbReference>
<dbReference type="InterPro" id="IPR035808">
    <property type="entry name" value="Ribosomal_uL30_euk_arc"/>
</dbReference>
<evidence type="ECO:0000256" key="1">
    <source>
        <dbReference type="ARBA" id="ARBA00007594"/>
    </source>
</evidence>
<keyword evidence="2" id="KW-0689">Ribosomal protein</keyword>
<dbReference type="Pfam" id="PF08079">
    <property type="entry name" value="Ribosomal_L30_N"/>
    <property type="match status" value="1"/>
</dbReference>
<dbReference type="CDD" id="cd01657">
    <property type="entry name" value="Ribosomal_L7_archeal_euk"/>
    <property type="match status" value="1"/>
</dbReference>
<feature type="domain" description="Large ribosomal subunit protein uL30-like ferredoxin-like fold" evidence="4">
    <location>
        <begin position="89"/>
        <end position="139"/>
    </location>
</feature>
<dbReference type="Pfam" id="PF00327">
    <property type="entry name" value="Ribosomal_L30"/>
    <property type="match status" value="1"/>
</dbReference>
<evidence type="ECO:0000259" key="4">
    <source>
        <dbReference type="Pfam" id="PF00327"/>
    </source>
</evidence>
<dbReference type="NCBIfam" id="TIGR01310">
    <property type="entry name" value="uL30_euk"/>
    <property type="match status" value="1"/>
</dbReference>
<feature type="domain" description="Large ribosomal subunit protein uL30 N-terminal eukaryotes" evidence="5">
    <location>
        <begin position="12"/>
        <end position="75"/>
    </location>
</feature>
<dbReference type="GO" id="GO:0003735">
    <property type="term" value="F:structural constituent of ribosome"/>
    <property type="evidence" value="ECO:0000318"/>
    <property type="project" value="GO_Central"/>
</dbReference>
<dbReference type="EMBL" id="KI394485">
    <property type="protein sequence ID" value="ERN02847.1"/>
    <property type="molecule type" value="Genomic_DNA"/>
</dbReference>